<name>A0A5E4PZ63_9NEOP</name>
<keyword evidence="7" id="KW-0560">Oxidoreductase</keyword>
<proteinExistence type="inferred from homology"/>
<evidence type="ECO:0000256" key="3">
    <source>
        <dbReference type="ARBA" id="ARBA00005995"/>
    </source>
</evidence>
<keyword evidence="5" id="KW-0285">Flavoprotein</keyword>
<dbReference type="InterPro" id="IPR002937">
    <property type="entry name" value="Amino_oxidase"/>
</dbReference>
<dbReference type="EMBL" id="FZQP02001015">
    <property type="protein sequence ID" value="VVC91310.1"/>
    <property type="molecule type" value="Genomic_DNA"/>
</dbReference>
<evidence type="ECO:0000256" key="2">
    <source>
        <dbReference type="ARBA" id="ARBA00004496"/>
    </source>
</evidence>
<keyword evidence="4" id="KW-0963">Cytoplasm</keyword>
<evidence type="ECO:0000256" key="4">
    <source>
        <dbReference type="ARBA" id="ARBA00022490"/>
    </source>
</evidence>
<dbReference type="Gene3D" id="3.90.660.10">
    <property type="match status" value="1"/>
</dbReference>
<dbReference type="Pfam" id="PF01593">
    <property type="entry name" value="Amino_oxidase"/>
    <property type="match status" value="1"/>
</dbReference>
<accession>A0A5E4PZ63</accession>
<dbReference type="Proteomes" id="UP000324832">
    <property type="component" value="Unassembled WGS sequence"/>
</dbReference>
<keyword evidence="10" id="KW-1185">Reference proteome</keyword>
<dbReference type="InterPro" id="IPR050281">
    <property type="entry name" value="Flavin_monoamine_oxidase"/>
</dbReference>
<keyword evidence="6" id="KW-0274">FAD</keyword>
<feature type="domain" description="Amine oxidase" evidence="8">
    <location>
        <begin position="13"/>
        <end position="141"/>
    </location>
</feature>
<evidence type="ECO:0000313" key="10">
    <source>
        <dbReference type="Proteomes" id="UP000324832"/>
    </source>
</evidence>
<comment type="similarity">
    <text evidence="3">Belongs to the flavin monoamine oxidase family.</text>
</comment>
<dbReference type="Gene3D" id="3.50.50.60">
    <property type="entry name" value="FAD/NAD(P)-binding domain"/>
    <property type="match status" value="1"/>
</dbReference>
<dbReference type="PANTHER" id="PTHR10742">
    <property type="entry name" value="FLAVIN MONOAMINE OXIDASE"/>
    <property type="match status" value="1"/>
</dbReference>
<evidence type="ECO:0000259" key="8">
    <source>
        <dbReference type="Pfam" id="PF01593"/>
    </source>
</evidence>
<evidence type="ECO:0000256" key="7">
    <source>
        <dbReference type="ARBA" id="ARBA00023002"/>
    </source>
</evidence>
<comment type="cofactor">
    <cofactor evidence="1">
        <name>FAD</name>
        <dbReference type="ChEBI" id="CHEBI:57692"/>
    </cofactor>
</comment>
<evidence type="ECO:0000313" key="9">
    <source>
        <dbReference type="EMBL" id="VVC91310.1"/>
    </source>
</evidence>
<evidence type="ECO:0000256" key="5">
    <source>
        <dbReference type="ARBA" id="ARBA00022630"/>
    </source>
</evidence>
<organism evidence="9 10">
    <name type="scientific">Leptidea sinapis</name>
    <dbReference type="NCBI Taxonomy" id="189913"/>
    <lineage>
        <taxon>Eukaryota</taxon>
        <taxon>Metazoa</taxon>
        <taxon>Ecdysozoa</taxon>
        <taxon>Arthropoda</taxon>
        <taxon>Hexapoda</taxon>
        <taxon>Insecta</taxon>
        <taxon>Pterygota</taxon>
        <taxon>Neoptera</taxon>
        <taxon>Endopterygota</taxon>
        <taxon>Lepidoptera</taxon>
        <taxon>Glossata</taxon>
        <taxon>Ditrysia</taxon>
        <taxon>Papilionoidea</taxon>
        <taxon>Pieridae</taxon>
        <taxon>Dismorphiinae</taxon>
        <taxon>Leptidea</taxon>
    </lineage>
</organism>
<dbReference type="PANTHER" id="PTHR10742:SF405">
    <property type="entry name" value="PEROXISOMAL N(1)-ACETYL-SPERMINE_SPERMIDINE OXIDASE"/>
    <property type="match status" value="1"/>
</dbReference>
<protein>
    <recommendedName>
        <fullName evidence="8">Amine oxidase domain-containing protein</fullName>
    </recommendedName>
</protein>
<dbReference type="SUPFAM" id="SSF51905">
    <property type="entry name" value="FAD/NAD(P)-binding domain"/>
    <property type="match status" value="1"/>
</dbReference>
<dbReference type="GO" id="GO:0005737">
    <property type="term" value="C:cytoplasm"/>
    <property type="evidence" value="ECO:0007669"/>
    <property type="project" value="UniProtKB-SubCell"/>
</dbReference>
<dbReference type="AlphaFoldDB" id="A0A5E4PZ63"/>
<evidence type="ECO:0000256" key="1">
    <source>
        <dbReference type="ARBA" id="ARBA00001974"/>
    </source>
</evidence>
<sequence length="175" mass="19988">MKRQMTGMMLAHRAVTQIKWPRDTTGNVEVVCKDGSTYTASNVIVTLSLGVLKERHTSLFSPELPRQKLEPIEKLVMGLLDKIILRFPERWWTADKSPVFWWDSDDLEKLDDRWLHVISGASAPKGSGDTLTLWTSGDSAKLRHCLKMKLKVNVCSYQRGFRTLSPVEAIRTIIY</sequence>
<comment type="subcellular location">
    <subcellularLocation>
        <location evidence="2">Cytoplasm</location>
    </subcellularLocation>
</comment>
<dbReference type="InterPro" id="IPR036188">
    <property type="entry name" value="FAD/NAD-bd_sf"/>
</dbReference>
<evidence type="ECO:0000256" key="6">
    <source>
        <dbReference type="ARBA" id="ARBA00022827"/>
    </source>
</evidence>
<dbReference type="GO" id="GO:0046592">
    <property type="term" value="F:polyamine oxidase activity"/>
    <property type="evidence" value="ECO:0007669"/>
    <property type="project" value="TreeGrafter"/>
</dbReference>
<reference evidence="9 10" key="1">
    <citation type="submission" date="2017-07" db="EMBL/GenBank/DDBJ databases">
        <authorList>
            <person name="Talla V."/>
            <person name="Backstrom N."/>
        </authorList>
    </citation>
    <scope>NUCLEOTIDE SEQUENCE [LARGE SCALE GENOMIC DNA]</scope>
</reference>
<gene>
    <name evidence="9" type="ORF">LSINAPIS_LOCUS4011</name>
</gene>